<comment type="caution">
    <text evidence="2">The sequence shown here is derived from an EMBL/GenBank/DDBJ whole genome shotgun (WGS) entry which is preliminary data.</text>
</comment>
<accession>A0A2S7WAX8</accession>
<sequence length="302" mass="35760">MTAQEWKSYGKFVRINNNDLFVIDTAEDETSSKETLVIINGYPSTTYDYNRIIPILSEYYRVIIHDHFGFGFSDLPDTYCFSLMDQANVCIELWRKLNLKSFTILADGYGSKVAKEILYKKNANFISFNIKKLLICNSISNDIYSDLNTITSLINNKKIAKYKDILMNYKSNHFYQLSGENNKYKDKEKIDRIWQKFNELEHQKEALVLCCYNEESYLYWHRWMGALKETNIPVKIFWRKDDLSNIKNILLNIASNHHNNIEIIENKNCFVLDKEPINWLLMVLKELDQSIYHSYKYEFATA</sequence>
<dbReference type="PANTHER" id="PTHR42977">
    <property type="entry name" value="HYDROLASE-RELATED"/>
    <property type="match status" value="1"/>
</dbReference>
<dbReference type="AlphaFoldDB" id="A0A2S7WAX8"/>
<evidence type="ECO:0008006" key="4">
    <source>
        <dbReference type="Google" id="ProtNLM"/>
    </source>
</evidence>
<dbReference type="EMBL" id="MSCL01000001">
    <property type="protein sequence ID" value="PQJ74546.1"/>
    <property type="molecule type" value="Genomic_DNA"/>
</dbReference>
<protein>
    <recommendedName>
        <fullName evidence="4">AB hydrolase-1 domain-containing protein</fullName>
    </recommendedName>
</protein>
<dbReference type="GO" id="GO:0004301">
    <property type="term" value="F:epoxide hydrolase activity"/>
    <property type="evidence" value="ECO:0007669"/>
    <property type="project" value="TreeGrafter"/>
</dbReference>
<keyword evidence="3" id="KW-1185">Reference proteome</keyword>
<evidence type="ECO:0000256" key="1">
    <source>
        <dbReference type="ARBA" id="ARBA00022801"/>
    </source>
</evidence>
<gene>
    <name evidence="2" type="ORF">BTO13_04405</name>
</gene>
<organism evidence="2 3">
    <name type="scientific">Polaribacter gangjinensis</name>
    <dbReference type="NCBI Taxonomy" id="574710"/>
    <lineage>
        <taxon>Bacteria</taxon>
        <taxon>Pseudomonadati</taxon>
        <taxon>Bacteroidota</taxon>
        <taxon>Flavobacteriia</taxon>
        <taxon>Flavobacteriales</taxon>
        <taxon>Flavobacteriaceae</taxon>
    </lineage>
</organism>
<dbReference type="RefSeq" id="WP_105045695.1">
    <property type="nucleotide sequence ID" value="NZ_CP150662.1"/>
</dbReference>
<keyword evidence="1" id="KW-0378">Hydrolase</keyword>
<dbReference type="PANTHER" id="PTHR42977:SF3">
    <property type="entry name" value="AB HYDROLASE-1 DOMAIN-CONTAINING PROTEIN"/>
    <property type="match status" value="1"/>
</dbReference>
<dbReference type="InterPro" id="IPR051340">
    <property type="entry name" value="Haloalkane_dehalogenase"/>
</dbReference>
<dbReference type="InterPro" id="IPR029058">
    <property type="entry name" value="AB_hydrolase_fold"/>
</dbReference>
<name>A0A2S7WAX8_9FLAO</name>
<dbReference type="Proteomes" id="UP000237608">
    <property type="component" value="Unassembled WGS sequence"/>
</dbReference>
<dbReference type="SUPFAM" id="SSF53474">
    <property type="entry name" value="alpha/beta-Hydrolases"/>
    <property type="match status" value="1"/>
</dbReference>
<dbReference type="OrthoDB" id="9799612at2"/>
<dbReference type="Gene3D" id="3.40.50.1820">
    <property type="entry name" value="alpha/beta hydrolase"/>
    <property type="match status" value="1"/>
</dbReference>
<evidence type="ECO:0000313" key="3">
    <source>
        <dbReference type="Proteomes" id="UP000237608"/>
    </source>
</evidence>
<reference evidence="2 3" key="1">
    <citation type="submission" date="2016-12" db="EMBL/GenBank/DDBJ databases">
        <title>Trade-off between light-utilization and light-protection in marine flavobacteria.</title>
        <authorList>
            <person name="Kumagai Y."/>
            <person name="Yoshizawa S."/>
            <person name="Kogure K."/>
            <person name="Iwasaki W."/>
        </authorList>
    </citation>
    <scope>NUCLEOTIDE SEQUENCE [LARGE SCALE GENOMIC DNA]</scope>
    <source>
        <strain evidence="2 3">KCTC 22729</strain>
    </source>
</reference>
<evidence type="ECO:0000313" key="2">
    <source>
        <dbReference type="EMBL" id="PQJ74546.1"/>
    </source>
</evidence>
<proteinExistence type="predicted"/>